<comment type="caution">
    <text evidence="2">The sequence shown here is derived from an EMBL/GenBank/DDBJ whole genome shotgun (WGS) entry which is preliminary data.</text>
</comment>
<feature type="non-terminal residue" evidence="2">
    <location>
        <position position="130"/>
    </location>
</feature>
<accession>A0ABN9EPP3</accession>
<feature type="compositionally biased region" description="Polar residues" evidence="1">
    <location>
        <begin position="67"/>
        <end position="77"/>
    </location>
</feature>
<evidence type="ECO:0000313" key="3">
    <source>
        <dbReference type="Proteomes" id="UP001162483"/>
    </source>
</evidence>
<protein>
    <submittedName>
        <fullName evidence="2">Uncharacterized protein</fullName>
    </submittedName>
</protein>
<dbReference type="Proteomes" id="UP001162483">
    <property type="component" value="Unassembled WGS sequence"/>
</dbReference>
<proteinExistence type="predicted"/>
<gene>
    <name evidence="2" type="ORF">SPARVUS_LOCUS10162746</name>
</gene>
<feature type="compositionally biased region" description="Basic and acidic residues" evidence="1">
    <location>
        <begin position="78"/>
        <end position="110"/>
    </location>
</feature>
<sequence>MNRIRTQKDQWSAKSDAETASDTLESGSLPIENVAHKAVELEDNKPDTKEAEDVTDNTVLAGKFYPSASTGASSTHQNGDREEKGDGRPRVAKDGTARVTEKIGRGEASSRGRILQGTATNAGHQKRRDG</sequence>
<dbReference type="EMBL" id="CATNWA010015636">
    <property type="protein sequence ID" value="CAI9585318.1"/>
    <property type="molecule type" value="Genomic_DNA"/>
</dbReference>
<organism evidence="2 3">
    <name type="scientific">Staurois parvus</name>
    <dbReference type="NCBI Taxonomy" id="386267"/>
    <lineage>
        <taxon>Eukaryota</taxon>
        <taxon>Metazoa</taxon>
        <taxon>Chordata</taxon>
        <taxon>Craniata</taxon>
        <taxon>Vertebrata</taxon>
        <taxon>Euteleostomi</taxon>
        <taxon>Amphibia</taxon>
        <taxon>Batrachia</taxon>
        <taxon>Anura</taxon>
        <taxon>Neobatrachia</taxon>
        <taxon>Ranoidea</taxon>
        <taxon>Ranidae</taxon>
        <taxon>Staurois</taxon>
    </lineage>
</organism>
<feature type="compositionally biased region" description="Polar residues" evidence="1">
    <location>
        <begin position="9"/>
        <end position="26"/>
    </location>
</feature>
<evidence type="ECO:0000256" key="1">
    <source>
        <dbReference type="SAM" id="MobiDB-lite"/>
    </source>
</evidence>
<feature type="region of interest" description="Disordered" evidence="1">
    <location>
        <begin position="1"/>
        <end position="130"/>
    </location>
</feature>
<feature type="compositionally biased region" description="Basic and acidic residues" evidence="1">
    <location>
        <begin position="34"/>
        <end position="52"/>
    </location>
</feature>
<reference evidence="2" key="1">
    <citation type="submission" date="2023-05" db="EMBL/GenBank/DDBJ databases">
        <authorList>
            <person name="Stuckert A."/>
        </authorList>
    </citation>
    <scope>NUCLEOTIDE SEQUENCE</scope>
</reference>
<evidence type="ECO:0000313" key="2">
    <source>
        <dbReference type="EMBL" id="CAI9585318.1"/>
    </source>
</evidence>
<keyword evidence="3" id="KW-1185">Reference proteome</keyword>
<name>A0ABN9EPP3_9NEOB</name>